<dbReference type="GO" id="GO:0006623">
    <property type="term" value="P:protein targeting to vacuole"/>
    <property type="evidence" value="ECO:0007669"/>
    <property type="project" value="InterPro"/>
</dbReference>
<dbReference type="PANTHER" id="PTHR12616:SF8">
    <property type="entry name" value="VACUOLAR PROTEIN SORTING-ASSOCIATED PROTEIN 8 HOMOLOG"/>
    <property type="match status" value="1"/>
</dbReference>
<evidence type="ECO:0000259" key="1">
    <source>
        <dbReference type="Pfam" id="PF12816"/>
    </source>
</evidence>
<sequence length="1922" mass="226846">MEDQKMQQEIVQEKPSRVKLLWEKLRQDFQQGRFLEIGQKKMRESDKKRLIKKQRLIKYANIQERRQDVVFDCLQFINMLRKKLERDRQEQLQIEYLRNAQVQRPRNNQMINKYSQISQHQKETYDNNFEDFTEIENYIEFQQQKNILDRLEKKELCLLQGNEQNSSLSFSQSINLAFNSVAATQQKRVFPFENYIPTFKENDLNQLIIEDQCLEIDEEISNFKQQILCFTQHNDQMFGFALSNGIIIVKDIVSQKIYEVSCFANYCLNNKHAKAQDIVCLQFTPDFRHIMACHRTGAISMYDFKYNKMVYYIKNLFKYSSNEIEEMNQSNLLIIDFKVIAQISAKDEVYIIAINARGDSALIKIFKGFLSFEQQVVFLMQKQLFPITSINVLSKLMQQKYFQYDYDREDDFIVGLSSPEKLFIIRIRLQKMKAKPMFKYVEKMDTIIKKVKNSFLWSEIKVGKENQLMFLVSFTNFLYVGILSKHQEESIKDYGKMKIRNKYSFELKRRIRHYTSIKFIGALYKNIVLICDFNDQLFLINTTDFRSSFLKFISLVSISSFKMKLPQLEIKPTVYDLDSYQLKAQKTVKQQQELSIKQTAIKDQDQLIKSQSLKNSQSEVIINESKTQIIYSNSVSFSILLQKCYILLENNKSDSKRSQFACINLVSWRATLEELLKQGEYLNAMSFLHIIYSGYHKFAHNGLQKFDIKDLLVPQIERTALNYTDKLLKQLREEQVSQNFGQSAFSVKEEKAQSSHSSFASIQMVSNQSNQSAFCDIHFLPEHDRLIFAMEFLVNCQLQETIFYDIRQSCGKILGNMDFFIECLEPFILEGKITNIHNDVITDIIDYYQSRGNLRIIQQILTSLDLENLDIKPLVQLSMEKQLITALIYLSTRSTNPDFISPLMIFWNQFVASLRKWEEKNKGKQKSFIMDPSLLNPEEKAAAIYDPSSSLIREIDPEENDFLKEQLILSLLQDPLKIKCEYFGLRALWYFRLCIQQKLIDGEYINDNDYKQVVLTFESWISFPQNIKVCLQRWPQVFFQVLAVFFSEKPLKIIDEDQTKLKQILRDLNVQNLWEQTAEFCTNKKVFYSEVLLRQIIAITLEIDSQFNFVTRSTLPRNTYEDVTYIQKSINTDIDGSDEQDLTAYQLLVEKAHPSEFDGRLNLRRSNLLSSFYLFLANMIYQSQCSYSSNYLVGLFKFKKEKVVDIVFYLSQYPKTLDRLEFPQEELQKQAKIYSEGRDDKVDFRELSQLLRSEFLLSLIKYILDVIGKDNGQMQLLSQLLDLTEFATARSHILFLRGHYHRAIDSYIQSSNKTMSRLIFDWMWQNLTESRSEDPKKYEMLKDIMRVKLPDFIKIDSERTHQLFQKFLNDAEHDIISQLENNPNLQLLYIQNVIKQYKLKLKSNPQLIESLKVDKGILILNIKLMCQLNKPEDDVLNEITSLDFYPFEDILKICLEKQYLEVCTFIYLRMGLQEQALKSQIKMLDNSLYQYKKYLEDFYQRMQNMPTNTFINNPLNVFMSDLMGGRNQSTHFDNIENNEEGEIRQTGVSISIQRTESQTFNQSYNISDVNQMQMNANASNEKIQQFTKQINCRMQKMFDICTLHKQTDNSDSWFLLLDLLVQSCKKFPDIDTKDSLINLRKIFSQSIGSTIMQIADNVDMDRFLDKLRSSYSDISITDLKDTFRQLLQNSIDSYQVLYNCLIYIQQDLTNQMQSGSEKFLKGTFSFSHCSTCFDQLNSMDKVKRKIRKQIIQKSELQTSSSANSSLSTSVDDSSFIQNNEEDEDSGQIIIFNCGHSYHKECYFRQKNLRICLECIRAKNQLYFLIISRQDIDINKLNLFIRKQLELLQERLESNRRSSDLSLSRNNSYFETVKSVVEEETKEIQKFNKLRRIKKLKNFDKMIEQKYSLFEKDPVVKKQKYTS</sequence>
<dbReference type="InParanoid" id="I7MFX3"/>
<dbReference type="OrthoDB" id="289913at2759"/>
<dbReference type="EMBL" id="GG662490">
    <property type="protein sequence ID" value="EAR84461.2"/>
    <property type="molecule type" value="Genomic_DNA"/>
</dbReference>
<dbReference type="InterPro" id="IPR045111">
    <property type="entry name" value="Vps41/Vps8"/>
</dbReference>
<dbReference type="Proteomes" id="UP000009168">
    <property type="component" value="Unassembled WGS sequence"/>
</dbReference>
<dbReference type="RefSeq" id="XP_001032124.2">
    <property type="nucleotide sequence ID" value="XM_001032124.2"/>
</dbReference>
<dbReference type="STRING" id="312017.I7MFX3"/>
<dbReference type="GO" id="GO:0030897">
    <property type="term" value="C:HOPS complex"/>
    <property type="evidence" value="ECO:0007669"/>
    <property type="project" value="TreeGrafter"/>
</dbReference>
<accession>I7MFX3</accession>
<dbReference type="GeneID" id="7830801"/>
<evidence type="ECO:0000313" key="2">
    <source>
        <dbReference type="EMBL" id="EAR84461.2"/>
    </source>
</evidence>
<name>I7MFX3_TETTS</name>
<keyword evidence="3" id="KW-1185">Reference proteome</keyword>
<dbReference type="GO" id="GO:0034058">
    <property type="term" value="P:endosomal vesicle fusion"/>
    <property type="evidence" value="ECO:0007669"/>
    <property type="project" value="TreeGrafter"/>
</dbReference>
<dbReference type="InterPro" id="IPR036322">
    <property type="entry name" value="WD40_repeat_dom_sf"/>
</dbReference>
<dbReference type="Pfam" id="PF12816">
    <property type="entry name" value="TPR_Vps8"/>
    <property type="match status" value="1"/>
</dbReference>
<dbReference type="GO" id="GO:0005770">
    <property type="term" value="C:late endosome"/>
    <property type="evidence" value="ECO:0007669"/>
    <property type="project" value="TreeGrafter"/>
</dbReference>
<organism evidence="2 3">
    <name type="scientific">Tetrahymena thermophila (strain SB210)</name>
    <dbReference type="NCBI Taxonomy" id="312017"/>
    <lineage>
        <taxon>Eukaryota</taxon>
        <taxon>Sar</taxon>
        <taxon>Alveolata</taxon>
        <taxon>Ciliophora</taxon>
        <taxon>Intramacronucleata</taxon>
        <taxon>Oligohymenophorea</taxon>
        <taxon>Hymenostomatida</taxon>
        <taxon>Tetrahymenina</taxon>
        <taxon>Tetrahymenidae</taxon>
        <taxon>Tetrahymena</taxon>
    </lineage>
</organism>
<reference evidence="3" key="1">
    <citation type="journal article" date="2006" name="PLoS Biol.">
        <title>Macronuclear genome sequence of the ciliate Tetrahymena thermophila, a model eukaryote.</title>
        <authorList>
            <person name="Eisen J.A."/>
            <person name="Coyne R.S."/>
            <person name="Wu M."/>
            <person name="Wu D."/>
            <person name="Thiagarajan M."/>
            <person name="Wortman J.R."/>
            <person name="Badger J.H."/>
            <person name="Ren Q."/>
            <person name="Amedeo P."/>
            <person name="Jones K.M."/>
            <person name="Tallon L.J."/>
            <person name="Delcher A.L."/>
            <person name="Salzberg S.L."/>
            <person name="Silva J.C."/>
            <person name="Haas B.J."/>
            <person name="Majoros W.H."/>
            <person name="Farzad M."/>
            <person name="Carlton J.M."/>
            <person name="Smith R.K. Jr."/>
            <person name="Garg J."/>
            <person name="Pearlman R.E."/>
            <person name="Karrer K.M."/>
            <person name="Sun L."/>
            <person name="Manning G."/>
            <person name="Elde N.C."/>
            <person name="Turkewitz A.P."/>
            <person name="Asai D.J."/>
            <person name="Wilkes D.E."/>
            <person name="Wang Y."/>
            <person name="Cai H."/>
            <person name="Collins K."/>
            <person name="Stewart B.A."/>
            <person name="Lee S.R."/>
            <person name="Wilamowska K."/>
            <person name="Weinberg Z."/>
            <person name="Ruzzo W.L."/>
            <person name="Wloga D."/>
            <person name="Gaertig J."/>
            <person name="Frankel J."/>
            <person name="Tsao C.-C."/>
            <person name="Gorovsky M.A."/>
            <person name="Keeling P.J."/>
            <person name="Waller R.F."/>
            <person name="Patron N.J."/>
            <person name="Cherry J.M."/>
            <person name="Stover N.A."/>
            <person name="Krieger C.J."/>
            <person name="del Toro C."/>
            <person name="Ryder H.F."/>
            <person name="Williamson S.C."/>
            <person name="Barbeau R.A."/>
            <person name="Hamilton E.P."/>
            <person name="Orias E."/>
        </authorList>
    </citation>
    <scope>NUCLEOTIDE SEQUENCE [LARGE SCALE GENOMIC DNA]</scope>
    <source>
        <strain evidence="3">SB210</strain>
    </source>
</reference>
<dbReference type="PANTHER" id="PTHR12616">
    <property type="entry name" value="VACUOLAR PROTEIN SORTING VPS41"/>
    <property type="match status" value="1"/>
</dbReference>
<dbReference type="KEGG" id="tet:TTHERM_00691590"/>
<protein>
    <submittedName>
        <fullName evidence="2">Corvet complex core vacuolar protein</fullName>
    </submittedName>
</protein>
<dbReference type="InterPro" id="IPR025941">
    <property type="entry name" value="Vps8_central_dom"/>
</dbReference>
<evidence type="ECO:0000313" key="3">
    <source>
        <dbReference type="Proteomes" id="UP000009168"/>
    </source>
</evidence>
<gene>
    <name evidence="2" type="ORF">TTHERM_00691590</name>
</gene>
<proteinExistence type="predicted"/>
<dbReference type="SUPFAM" id="SSF50978">
    <property type="entry name" value="WD40 repeat-like"/>
    <property type="match status" value="1"/>
</dbReference>
<feature type="domain" description="Vacuolar protein sorting-associated protein 8 central" evidence="1">
    <location>
        <begin position="820"/>
        <end position="924"/>
    </location>
</feature>